<proteinExistence type="predicted"/>
<reference evidence="9 10" key="1">
    <citation type="journal article" date="2023" name="G3 (Bethesda)">
        <title>A chromosome-level genome assembly of Zasmidium syzygii isolated from banana leaves.</title>
        <authorList>
            <person name="van Westerhoven A.C."/>
            <person name="Mehrabi R."/>
            <person name="Talebi R."/>
            <person name="Steentjes M.B.F."/>
            <person name="Corcolon B."/>
            <person name="Chong P.A."/>
            <person name="Kema G.H.J."/>
            <person name="Seidl M.F."/>
        </authorList>
    </citation>
    <scope>NUCLEOTIDE SEQUENCE [LARGE SCALE GENOMIC DNA]</scope>
    <source>
        <strain evidence="9 10">P124</strain>
    </source>
</reference>
<evidence type="ECO:0000256" key="1">
    <source>
        <dbReference type="ARBA" id="ARBA00022679"/>
    </source>
</evidence>
<dbReference type="InterPro" id="IPR044066">
    <property type="entry name" value="TRIAD_supradom"/>
</dbReference>
<feature type="domain" description="RING-type" evidence="8">
    <location>
        <begin position="220"/>
        <end position="399"/>
    </location>
</feature>
<evidence type="ECO:0000256" key="6">
    <source>
        <dbReference type="ARBA" id="ARBA00022833"/>
    </source>
</evidence>
<evidence type="ECO:0000256" key="2">
    <source>
        <dbReference type="ARBA" id="ARBA00022723"/>
    </source>
</evidence>
<feature type="compositionally biased region" description="Low complexity" evidence="7">
    <location>
        <begin position="63"/>
        <end position="80"/>
    </location>
</feature>
<keyword evidence="4" id="KW-0863">Zinc-finger</keyword>
<evidence type="ECO:0000256" key="4">
    <source>
        <dbReference type="ARBA" id="ARBA00022771"/>
    </source>
</evidence>
<keyword evidence="6" id="KW-0862">Zinc</keyword>
<dbReference type="CDD" id="cd20335">
    <property type="entry name" value="BRcat_RBR"/>
    <property type="match status" value="1"/>
</dbReference>
<keyword evidence="10" id="KW-1185">Reference proteome</keyword>
<feature type="region of interest" description="Disordered" evidence="7">
    <location>
        <begin position="1"/>
        <end position="117"/>
    </location>
</feature>
<keyword evidence="5" id="KW-0833">Ubl conjugation pathway</keyword>
<evidence type="ECO:0000259" key="8">
    <source>
        <dbReference type="PROSITE" id="PS51873"/>
    </source>
</evidence>
<evidence type="ECO:0000313" key="10">
    <source>
        <dbReference type="Proteomes" id="UP001305779"/>
    </source>
</evidence>
<evidence type="ECO:0000256" key="5">
    <source>
        <dbReference type="ARBA" id="ARBA00022786"/>
    </source>
</evidence>
<sequence>MDRIRRWMRSKLRDHPLRRHDSKLSLNRPESPTPPPTRTATGPPLEPPTLPAAREKNEPRPAGPLRLGPPRLPLSSLPAPQADTFPPVLTISPPRRGPRTPVRQALGSISRPSPPTPTPLALMNGPAIDLNSVSSGPPIDLERLASELAGPPTLQQKPHRPLVTPRSTNTRRFDVDEFNRVAKRLQELFAEEQHIPPSSLAPSSLSTSSLPGFITPPQDNLVECTTCTLKLDPSDFPQGPQTCRDEHESVTCRACWHEWLESQVSQVRPDQITCSQCRAKLDQHDVKALAEPEVYERYLDAGLKALLSGDEDFMWCLSPACSSGQLHDGGDIFTCSSCGLQQHEFCWICLASYDRIYELGNTAHEDHCEHHSDNLDNLVRHRTRARERRIVGVQRRVIE</sequence>
<keyword evidence="1" id="KW-0808">Transferase</keyword>
<comment type="caution">
    <text evidence="9">The sequence shown here is derived from an EMBL/GenBank/DDBJ whole genome shotgun (WGS) entry which is preliminary data.</text>
</comment>
<name>A0ABR0DZG5_ZASCE</name>
<dbReference type="EMBL" id="JAXOVC010000013">
    <property type="protein sequence ID" value="KAK4494559.1"/>
    <property type="molecule type" value="Genomic_DNA"/>
</dbReference>
<accession>A0ABR0DZG5</accession>
<keyword evidence="2" id="KW-0479">Metal-binding</keyword>
<dbReference type="InterPro" id="IPR013083">
    <property type="entry name" value="Znf_RING/FYVE/PHD"/>
</dbReference>
<gene>
    <name evidence="9" type="ORF">PRZ48_013915</name>
</gene>
<keyword evidence="3" id="KW-0677">Repeat</keyword>
<dbReference type="Gene3D" id="3.30.40.10">
    <property type="entry name" value="Zinc/RING finger domain, C3HC4 (zinc finger)"/>
    <property type="match status" value="1"/>
</dbReference>
<dbReference type="PROSITE" id="PS51873">
    <property type="entry name" value="TRIAD"/>
    <property type="match status" value="1"/>
</dbReference>
<protein>
    <recommendedName>
        <fullName evidence="8">RING-type domain-containing protein</fullName>
    </recommendedName>
</protein>
<dbReference type="SUPFAM" id="SSF57850">
    <property type="entry name" value="RING/U-box"/>
    <property type="match status" value="2"/>
</dbReference>
<feature type="compositionally biased region" description="Basic and acidic residues" evidence="7">
    <location>
        <begin position="1"/>
        <end position="15"/>
    </location>
</feature>
<evidence type="ECO:0000313" key="9">
    <source>
        <dbReference type="EMBL" id="KAK4494559.1"/>
    </source>
</evidence>
<evidence type="ECO:0000256" key="7">
    <source>
        <dbReference type="SAM" id="MobiDB-lite"/>
    </source>
</evidence>
<organism evidence="9 10">
    <name type="scientific">Zasmidium cellare</name>
    <name type="common">Wine cellar mold</name>
    <name type="synonym">Racodium cellare</name>
    <dbReference type="NCBI Taxonomy" id="395010"/>
    <lineage>
        <taxon>Eukaryota</taxon>
        <taxon>Fungi</taxon>
        <taxon>Dikarya</taxon>
        <taxon>Ascomycota</taxon>
        <taxon>Pezizomycotina</taxon>
        <taxon>Dothideomycetes</taxon>
        <taxon>Dothideomycetidae</taxon>
        <taxon>Mycosphaerellales</taxon>
        <taxon>Mycosphaerellaceae</taxon>
        <taxon>Zasmidium</taxon>
    </lineage>
</organism>
<dbReference type="InterPro" id="IPR002867">
    <property type="entry name" value="IBR_dom"/>
</dbReference>
<dbReference type="Pfam" id="PF01485">
    <property type="entry name" value="IBR"/>
    <property type="match status" value="1"/>
</dbReference>
<dbReference type="Proteomes" id="UP001305779">
    <property type="component" value="Unassembled WGS sequence"/>
</dbReference>
<evidence type="ECO:0000256" key="3">
    <source>
        <dbReference type="ARBA" id="ARBA00022737"/>
    </source>
</evidence>